<evidence type="ECO:0000313" key="2">
    <source>
        <dbReference type="EMBL" id="KAJ1153387.1"/>
    </source>
</evidence>
<evidence type="ECO:0000313" key="3">
    <source>
        <dbReference type="Proteomes" id="UP001066276"/>
    </source>
</evidence>
<keyword evidence="3" id="KW-1185">Reference proteome</keyword>
<proteinExistence type="predicted"/>
<organism evidence="2 3">
    <name type="scientific">Pleurodeles waltl</name>
    <name type="common">Iberian ribbed newt</name>
    <dbReference type="NCBI Taxonomy" id="8319"/>
    <lineage>
        <taxon>Eukaryota</taxon>
        <taxon>Metazoa</taxon>
        <taxon>Chordata</taxon>
        <taxon>Craniata</taxon>
        <taxon>Vertebrata</taxon>
        <taxon>Euteleostomi</taxon>
        <taxon>Amphibia</taxon>
        <taxon>Batrachia</taxon>
        <taxon>Caudata</taxon>
        <taxon>Salamandroidea</taxon>
        <taxon>Salamandridae</taxon>
        <taxon>Pleurodelinae</taxon>
        <taxon>Pleurodeles</taxon>
    </lineage>
</organism>
<feature type="compositionally biased region" description="Polar residues" evidence="1">
    <location>
        <begin position="194"/>
        <end position="210"/>
    </location>
</feature>
<protein>
    <submittedName>
        <fullName evidence="2">Uncharacterized protein</fullName>
    </submittedName>
</protein>
<feature type="region of interest" description="Disordered" evidence="1">
    <location>
        <begin position="170"/>
        <end position="219"/>
    </location>
</feature>
<sequence length="219" mass="24239">MPRGKKTGKVTGKSTCQLLFSEAIQLQKHPSAEDSPPLPCANMTEDIKGTTMDCILQEISVVRRKLEGMDNAMVALTVETRSMRLDLAGFHSQMSGLDQCVATVETQVASWTDRDLELSHIRSKLTDLEDRSRRSNVHLLGFPEGVEDADIFSYLRDIFPKLTDITFDPPLRVPEGTQAGPQETRWKWPPPPNRSLQAETHAGSQIATDGSHTRVASIG</sequence>
<dbReference type="AlphaFoldDB" id="A0AAV7RL37"/>
<accession>A0AAV7RL37</accession>
<gene>
    <name evidence="2" type="ORF">NDU88_006148</name>
</gene>
<reference evidence="2" key="1">
    <citation type="journal article" date="2022" name="bioRxiv">
        <title>Sequencing and chromosome-scale assembly of the giantPleurodeles waltlgenome.</title>
        <authorList>
            <person name="Brown T."/>
            <person name="Elewa A."/>
            <person name="Iarovenko S."/>
            <person name="Subramanian E."/>
            <person name="Araus A.J."/>
            <person name="Petzold A."/>
            <person name="Susuki M."/>
            <person name="Suzuki K.-i.T."/>
            <person name="Hayashi T."/>
            <person name="Toyoda A."/>
            <person name="Oliveira C."/>
            <person name="Osipova E."/>
            <person name="Leigh N.D."/>
            <person name="Simon A."/>
            <person name="Yun M.H."/>
        </authorList>
    </citation>
    <scope>NUCLEOTIDE SEQUENCE</scope>
    <source>
        <strain evidence="2">20211129_DDA</strain>
        <tissue evidence="2">Liver</tissue>
    </source>
</reference>
<dbReference type="EMBL" id="JANPWB010000009">
    <property type="protein sequence ID" value="KAJ1153387.1"/>
    <property type="molecule type" value="Genomic_DNA"/>
</dbReference>
<name>A0AAV7RL37_PLEWA</name>
<comment type="caution">
    <text evidence="2">The sequence shown here is derived from an EMBL/GenBank/DDBJ whole genome shotgun (WGS) entry which is preliminary data.</text>
</comment>
<evidence type="ECO:0000256" key="1">
    <source>
        <dbReference type="SAM" id="MobiDB-lite"/>
    </source>
</evidence>
<dbReference type="Proteomes" id="UP001066276">
    <property type="component" value="Chromosome 5"/>
</dbReference>